<feature type="transmembrane region" description="Helical" evidence="8">
    <location>
        <begin position="75"/>
        <end position="98"/>
    </location>
</feature>
<dbReference type="PIRSF" id="PIRSF018472">
    <property type="entry name" value="MreD_proteobac"/>
    <property type="match status" value="1"/>
</dbReference>
<name>A0A221KBY2_VITFI</name>
<evidence type="ECO:0000313" key="10">
    <source>
        <dbReference type="Proteomes" id="UP000199729"/>
    </source>
</evidence>
<feature type="transmembrane region" description="Helical" evidence="8">
    <location>
        <begin position="137"/>
        <end position="159"/>
    </location>
</feature>
<evidence type="ECO:0000256" key="1">
    <source>
        <dbReference type="ARBA" id="ARBA00004651"/>
    </source>
</evidence>
<keyword evidence="3" id="KW-1003">Cell membrane</keyword>
<dbReference type="AlphaFoldDB" id="A0A221KBY2"/>
<evidence type="ECO:0000256" key="4">
    <source>
        <dbReference type="ARBA" id="ARBA00022692"/>
    </source>
</evidence>
<evidence type="ECO:0000256" key="3">
    <source>
        <dbReference type="ARBA" id="ARBA00022475"/>
    </source>
</evidence>
<accession>A0A221KBY2</accession>
<proteinExistence type="inferred from homology"/>
<dbReference type="GO" id="GO:0008360">
    <property type="term" value="P:regulation of cell shape"/>
    <property type="evidence" value="ECO:0007669"/>
    <property type="project" value="UniProtKB-KW"/>
</dbReference>
<dbReference type="PANTHER" id="PTHR37484:SF1">
    <property type="entry name" value="ROD SHAPE-DETERMINING PROTEIN MRED"/>
    <property type="match status" value="1"/>
</dbReference>
<feature type="transmembrane region" description="Helical" evidence="8">
    <location>
        <begin position="110"/>
        <end position="131"/>
    </location>
</feature>
<evidence type="ECO:0000256" key="7">
    <source>
        <dbReference type="ARBA" id="ARBA00023136"/>
    </source>
</evidence>
<dbReference type="NCBIfam" id="TIGR03426">
    <property type="entry name" value="shape_MreD"/>
    <property type="match status" value="1"/>
</dbReference>
<reference evidence="9 10" key="1">
    <citation type="submission" date="2017-07" db="EMBL/GenBank/DDBJ databases">
        <title>Complete Genome Sequence of the cosmetic ferment Vitreoscilla filiformis (ATCC15551).</title>
        <authorList>
            <person name="Contreras S."/>
            <person name="Sagory-Zalkind P."/>
            <person name="Blanquart H."/>
            <person name="Iltis A."/>
            <person name="Morand S.C."/>
        </authorList>
    </citation>
    <scope>NUCLEOTIDE SEQUENCE [LARGE SCALE GENOMIC DNA]</scope>
    <source>
        <strain evidence="9 10">ATCC 15551</strain>
    </source>
</reference>
<evidence type="ECO:0000256" key="6">
    <source>
        <dbReference type="ARBA" id="ARBA00022989"/>
    </source>
</evidence>
<dbReference type="InterPro" id="IPR026034">
    <property type="entry name" value="MreD_proteobac"/>
</dbReference>
<keyword evidence="7 8" id="KW-0472">Membrane</keyword>
<organism evidence="9 10">
    <name type="scientific">Vitreoscilla filiformis</name>
    <dbReference type="NCBI Taxonomy" id="63"/>
    <lineage>
        <taxon>Bacteria</taxon>
        <taxon>Pseudomonadati</taxon>
        <taxon>Pseudomonadota</taxon>
        <taxon>Betaproteobacteria</taxon>
        <taxon>Neisseriales</taxon>
        <taxon>Neisseriaceae</taxon>
        <taxon>Vitreoscilla</taxon>
    </lineage>
</organism>
<dbReference type="EMBL" id="CP022423">
    <property type="protein sequence ID" value="ASM76534.1"/>
    <property type="molecule type" value="Genomic_DNA"/>
</dbReference>
<keyword evidence="4 8" id="KW-0812">Transmembrane</keyword>
<sequence>MMLPSHHSNQLLLPVNPLFLWITLVVALLLNFLPLGRQLAMPDFVALVVAFWNIHQPRRIGVGVGFSLGLVMDVHQGALLGQHALAYTLLSYLAIMIHRRVLWFGWWGQLIQVAPLFLAAHLVSLGIRIIVGDGFPGWALLLAPVFETLLWPLTGWLLLAPQRRAPDPDEDRPL</sequence>
<feature type="transmembrane region" description="Helical" evidence="8">
    <location>
        <begin position="12"/>
        <end position="32"/>
    </location>
</feature>
<keyword evidence="6 8" id="KW-1133">Transmembrane helix</keyword>
<evidence type="ECO:0000313" key="9">
    <source>
        <dbReference type="EMBL" id="ASM76534.1"/>
    </source>
</evidence>
<dbReference type="KEGG" id="vff:VITFI_CDS0755"/>
<evidence type="ECO:0000256" key="8">
    <source>
        <dbReference type="SAM" id="Phobius"/>
    </source>
</evidence>
<protein>
    <submittedName>
        <fullName evidence="9">Rod shape-determining protein MreD</fullName>
    </submittedName>
</protein>
<dbReference type="Pfam" id="PF04093">
    <property type="entry name" value="MreD"/>
    <property type="match status" value="1"/>
</dbReference>
<dbReference type="Proteomes" id="UP000199729">
    <property type="component" value="Chromosome"/>
</dbReference>
<dbReference type="InterPro" id="IPR007227">
    <property type="entry name" value="Cell_shape_determining_MreD"/>
</dbReference>
<dbReference type="GO" id="GO:0005886">
    <property type="term" value="C:plasma membrane"/>
    <property type="evidence" value="ECO:0007669"/>
    <property type="project" value="UniProtKB-SubCell"/>
</dbReference>
<dbReference type="PANTHER" id="PTHR37484">
    <property type="entry name" value="ROD SHAPE-DETERMINING PROTEIN MRED"/>
    <property type="match status" value="1"/>
</dbReference>
<comment type="similarity">
    <text evidence="2">Belongs to the MreD family.</text>
</comment>
<evidence type="ECO:0000256" key="5">
    <source>
        <dbReference type="ARBA" id="ARBA00022960"/>
    </source>
</evidence>
<keyword evidence="5" id="KW-0133">Cell shape</keyword>
<comment type="subcellular location">
    <subcellularLocation>
        <location evidence="1">Cell membrane</location>
        <topology evidence="1">Multi-pass membrane protein</topology>
    </subcellularLocation>
</comment>
<gene>
    <name evidence="9" type="ORF">VITFI_CDS0755</name>
</gene>
<keyword evidence="10" id="KW-1185">Reference proteome</keyword>
<evidence type="ECO:0000256" key="2">
    <source>
        <dbReference type="ARBA" id="ARBA00007776"/>
    </source>
</evidence>